<name>A0A6I8Q2G2_XENTR</name>
<dbReference type="InParanoid" id="A0A6I8Q2G2"/>
<protein>
    <submittedName>
        <fullName evidence="3">Uncharacterized protein</fullName>
    </submittedName>
</protein>
<sequence length="139" mass="15456">VATCMVLILIGQFLVGLSRSKLPGWSPIQNQPTNQDPTQSQNQPTNQDPTQIQNQPTNQDPTQNQNQPTNQDTTQNQNQPTNQDPTQNQNQPTNQDPTQKQAPDFLSPCLTLPPRCILRGCPHVAGKAPAEFESRKTMF</sequence>
<proteinExistence type="predicted"/>
<feature type="region of interest" description="Disordered" evidence="1">
    <location>
        <begin position="25"/>
        <end position="106"/>
    </location>
</feature>
<accession>A0A6I8Q2G2</accession>
<feature type="signal peptide" evidence="2">
    <location>
        <begin position="1"/>
        <end position="20"/>
    </location>
</feature>
<evidence type="ECO:0000313" key="3">
    <source>
        <dbReference type="Ensembl" id="ENSXETP00000066470"/>
    </source>
</evidence>
<evidence type="ECO:0000256" key="2">
    <source>
        <dbReference type="SAM" id="SignalP"/>
    </source>
</evidence>
<feature type="chain" id="PRO_5026048143" evidence="2">
    <location>
        <begin position="21"/>
        <end position="139"/>
    </location>
</feature>
<feature type="compositionally biased region" description="Low complexity" evidence="1">
    <location>
        <begin position="29"/>
        <end position="99"/>
    </location>
</feature>
<organism evidence="3">
    <name type="scientific">Xenopus tropicalis</name>
    <name type="common">Western clawed frog</name>
    <name type="synonym">Silurana tropicalis</name>
    <dbReference type="NCBI Taxonomy" id="8364"/>
    <lineage>
        <taxon>Eukaryota</taxon>
        <taxon>Metazoa</taxon>
        <taxon>Chordata</taxon>
        <taxon>Craniata</taxon>
        <taxon>Vertebrata</taxon>
        <taxon>Euteleostomi</taxon>
        <taxon>Amphibia</taxon>
        <taxon>Batrachia</taxon>
        <taxon>Anura</taxon>
        <taxon>Pipoidea</taxon>
        <taxon>Pipidae</taxon>
        <taxon>Xenopodinae</taxon>
        <taxon>Xenopus</taxon>
        <taxon>Silurana</taxon>
    </lineage>
</organism>
<keyword evidence="2" id="KW-0732">Signal</keyword>
<dbReference type="AlphaFoldDB" id="A0A6I8Q2G2"/>
<evidence type="ECO:0000256" key="1">
    <source>
        <dbReference type="SAM" id="MobiDB-lite"/>
    </source>
</evidence>
<dbReference type="Bgee" id="ENSXETG00000040014">
    <property type="expression patterns" value="Expressed in testis and 1 other cell type or tissue"/>
</dbReference>
<reference evidence="3" key="1">
    <citation type="journal article" date="2010" name="Science">
        <title>The genome of the Western clawed frog Xenopus tropicalis.</title>
        <authorList>
            <person name="Hellsten U."/>
            <person name="Harland R.M."/>
            <person name="Gilchrist M.J."/>
            <person name="Hendrix D."/>
            <person name="Jurka J."/>
            <person name="Kapitonov V."/>
            <person name="Ovcharenko I."/>
            <person name="Putnam N.H."/>
            <person name="Shu S."/>
            <person name="Taher L."/>
            <person name="Blitz I.L."/>
            <person name="Blumberg B."/>
            <person name="Dichmann D.S."/>
            <person name="Dubchak I."/>
            <person name="Amaya E."/>
            <person name="Detter J.C."/>
            <person name="Fletcher R."/>
            <person name="Gerhard D.S."/>
            <person name="Goodstein D."/>
            <person name="Graves T."/>
            <person name="Grigoriev I.V."/>
            <person name="Grimwood J."/>
            <person name="Kawashima T."/>
            <person name="Lindquist E."/>
            <person name="Lucas S.M."/>
            <person name="Mead P.E."/>
            <person name="Mitros T."/>
            <person name="Ogino H."/>
            <person name="Ohta Y."/>
            <person name="Poliakov A.V."/>
            <person name="Pollet N."/>
            <person name="Robert J."/>
            <person name="Salamov A."/>
            <person name="Sater A.K."/>
            <person name="Schmutz J."/>
            <person name="Terry A."/>
            <person name="Vize P.D."/>
            <person name="Warren W.C."/>
            <person name="Wells D."/>
            <person name="Wills A."/>
            <person name="Wilson R.K."/>
            <person name="Zimmerman L.B."/>
            <person name="Zorn A.M."/>
            <person name="Grainger R."/>
            <person name="Grammer T."/>
            <person name="Khokha M.K."/>
            <person name="Richardson P.M."/>
            <person name="Rokhsar D.S."/>
        </authorList>
    </citation>
    <scope>NUCLEOTIDE SEQUENCE [LARGE SCALE GENOMIC DNA]</scope>
    <source>
        <strain evidence="3">Nigerian</strain>
    </source>
</reference>
<reference evidence="3" key="2">
    <citation type="submission" date="2020-05" db="UniProtKB">
        <authorList>
            <consortium name="Ensembl"/>
        </authorList>
    </citation>
    <scope>IDENTIFICATION</scope>
</reference>
<dbReference type="Ensembl" id="ENSXETT00000096511">
    <property type="protein sequence ID" value="ENSXETP00000066470"/>
    <property type="gene ID" value="ENSXETG00000040014"/>
</dbReference>